<protein>
    <submittedName>
        <fullName evidence="1">Uncharacterized protein</fullName>
    </submittedName>
</protein>
<sequence length="300" mass="34011">MDEASPAVAVAFRRSSRNGDVVVLQRREYKTKEEEEGKPYYLFQLEEISTEDDSTISAKAVTGSIFLRKKNFSSHEGSCHVSKVHLQQLAPDLSFDDKRKQHMRHELIFISPLQEATTCGFQQPGNHLGEMISTKLTSLISARARHFCFLLLMSNHSIYLEKHMIFAALLDRVLEIPSSRFDYENDRVTDIDRINTCLGRSVVVSFDQCKEMDKKKKRGILSQSPHQHEASSVSLLIQQQLCGFVRSYEVSVLILSVASTTASVSHLLSYAPSSRPDHGNDHLNLQGSFLLFIPNDLPWR</sequence>
<dbReference type="AlphaFoldDB" id="A0A8S9MQV0"/>
<dbReference type="Proteomes" id="UP000712281">
    <property type="component" value="Unassembled WGS sequence"/>
</dbReference>
<gene>
    <name evidence="1" type="ORF">F2Q68_00038159</name>
</gene>
<accession>A0A8S9MQV0</accession>
<reference evidence="1" key="1">
    <citation type="submission" date="2019-12" db="EMBL/GenBank/DDBJ databases">
        <title>Genome sequencing and annotation of Brassica cretica.</title>
        <authorList>
            <person name="Studholme D.J."/>
            <person name="Sarris P.F."/>
        </authorList>
    </citation>
    <scope>NUCLEOTIDE SEQUENCE</scope>
    <source>
        <strain evidence="1">PFS-001/15</strain>
        <tissue evidence="1">Leaf</tissue>
    </source>
</reference>
<evidence type="ECO:0000313" key="2">
    <source>
        <dbReference type="Proteomes" id="UP000712281"/>
    </source>
</evidence>
<evidence type="ECO:0000313" key="1">
    <source>
        <dbReference type="EMBL" id="KAF2619609.1"/>
    </source>
</evidence>
<organism evidence="1 2">
    <name type="scientific">Brassica cretica</name>
    <name type="common">Mustard</name>
    <dbReference type="NCBI Taxonomy" id="69181"/>
    <lineage>
        <taxon>Eukaryota</taxon>
        <taxon>Viridiplantae</taxon>
        <taxon>Streptophyta</taxon>
        <taxon>Embryophyta</taxon>
        <taxon>Tracheophyta</taxon>
        <taxon>Spermatophyta</taxon>
        <taxon>Magnoliopsida</taxon>
        <taxon>eudicotyledons</taxon>
        <taxon>Gunneridae</taxon>
        <taxon>Pentapetalae</taxon>
        <taxon>rosids</taxon>
        <taxon>malvids</taxon>
        <taxon>Brassicales</taxon>
        <taxon>Brassicaceae</taxon>
        <taxon>Brassiceae</taxon>
        <taxon>Brassica</taxon>
    </lineage>
</organism>
<comment type="caution">
    <text evidence="1">The sequence shown here is derived from an EMBL/GenBank/DDBJ whole genome shotgun (WGS) entry which is preliminary data.</text>
</comment>
<name>A0A8S9MQV0_BRACR</name>
<dbReference type="EMBL" id="QGKW02000007">
    <property type="protein sequence ID" value="KAF2619609.1"/>
    <property type="molecule type" value="Genomic_DNA"/>
</dbReference>
<proteinExistence type="predicted"/>